<reference evidence="2" key="1">
    <citation type="submission" date="2013-11" db="EMBL/GenBank/DDBJ databases">
        <title>The genomic landscape of the Guanapo guppy.</title>
        <authorList>
            <person name="Kuenstner A."/>
            <person name="Dreyer C."/>
        </authorList>
    </citation>
    <scope>NUCLEOTIDE SEQUENCE</scope>
    <source>
        <strain evidence="2">Guanapo</strain>
    </source>
</reference>
<accession>A0A3P9P9A7</accession>
<proteinExistence type="predicted"/>
<keyword evidence="2" id="KW-1185">Reference proteome</keyword>
<reference evidence="1" key="2">
    <citation type="submission" date="2025-08" db="UniProtKB">
        <authorList>
            <consortium name="Ensembl"/>
        </authorList>
    </citation>
    <scope>IDENTIFICATION</scope>
    <source>
        <strain evidence="1">Guanapo</strain>
    </source>
</reference>
<evidence type="ECO:0000313" key="1">
    <source>
        <dbReference type="Ensembl" id="ENSPREP00000018345.1"/>
    </source>
</evidence>
<name>A0A3P9P9A7_POERE</name>
<reference evidence="1" key="3">
    <citation type="submission" date="2025-09" db="UniProtKB">
        <authorList>
            <consortium name="Ensembl"/>
        </authorList>
    </citation>
    <scope>IDENTIFICATION</scope>
    <source>
        <strain evidence="1">Guanapo</strain>
    </source>
</reference>
<protein>
    <submittedName>
        <fullName evidence="1">Uncharacterized protein</fullName>
    </submittedName>
</protein>
<organism evidence="1 2">
    <name type="scientific">Poecilia reticulata</name>
    <name type="common">Guppy</name>
    <name type="synonym">Acanthophacelus reticulatus</name>
    <dbReference type="NCBI Taxonomy" id="8081"/>
    <lineage>
        <taxon>Eukaryota</taxon>
        <taxon>Metazoa</taxon>
        <taxon>Chordata</taxon>
        <taxon>Craniata</taxon>
        <taxon>Vertebrata</taxon>
        <taxon>Euteleostomi</taxon>
        <taxon>Actinopterygii</taxon>
        <taxon>Neopterygii</taxon>
        <taxon>Teleostei</taxon>
        <taxon>Neoteleostei</taxon>
        <taxon>Acanthomorphata</taxon>
        <taxon>Ovalentaria</taxon>
        <taxon>Atherinomorphae</taxon>
        <taxon>Cyprinodontiformes</taxon>
        <taxon>Poeciliidae</taxon>
        <taxon>Poeciliinae</taxon>
        <taxon>Poecilia</taxon>
    </lineage>
</organism>
<sequence length="118" mass="13701">SHVKLKHKLLLFSKTNANGFLMRKEKRKMLMRFISGQYFSFCCFAFGENIKCSNALLDIIFYRLYAIYPSRGFNTTKCGPLTKYPDCKYRAVEGRATSVTVLCNQNHVAYHLDKVKKN</sequence>
<dbReference type="Proteomes" id="UP000242638">
    <property type="component" value="Unassembled WGS sequence"/>
</dbReference>
<dbReference type="Ensembl" id="ENSPRET00000018543.1">
    <property type="protein sequence ID" value="ENSPREP00000018345.1"/>
    <property type="gene ID" value="ENSPREG00000012423.1"/>
</dbReference>
<dbReference type="AlphaFoldDB" id="A0A3P9P9A7"/>
<evidence type="ECO:0000313" key="2">
    <source>
        <dbReference type="Proteomes" id="UP000242638"/>
    </source>
</evidence>